<organism evidence="2 3">
    <name type="scientific">Hibiscus trionum</name>
    <name type="common">Flower of an hour</name>
    <dbReference type="NCBI Taxonomy" id="183268"/>
    <lineage>
        <taxon>Eukaryota</taxon>
        <taxon>Viridiplantae</taxon>
        <taxon>Streptophyta</taxon>
        <taxon>Embryophyta</taxon>
        <taxon>Tracheophyta</taxon>
        <taxon>Spermatophyta</taxon>
        <taxon>Magnoliopsida</taxon>
        <taxon>eudicotyledons</taxon>
        <taxon>Gunneridae</taxon>
        <taxon>Pentapetalae</taxon>
        <taxon>rosids</taxon>
        <taxon>malvids</taxon>
        <taxon>Malvales</taxon>
        <taxon>Malvaceae</taxon>
        <taxon>Malvoideae</taxon>
        <taxon>Hibiscus</taxon>
    </lineage>
</organism>
<keyword evidence="1" id="KW-0812">Transmembrane</keyword>
<sequence length="102" mass="11746">MIFSYKNPTLPLFFFPHISLSFSFSSLCFLALAYLVFETGVLAGYSFHQLRKWNSKTDTDRLRGLNSIAFSSILMTPFIPLVLVFQENVARTLKITWLKSWG</sequence>
<keyword evidence="1" id="KW-1133">Transmembrane helix</keyword>
<dbReference type="EMBL" id="BSYR01000037">
    <property type="protein sequence ID" value="GMJ03115.1"/>
    <property type="molecule type" value="Genomic_DNA"/>
</dbReference>
<accession>A0A9W7MKL9</accession>
<feature type="transmembrane region" description="Helical" evidence="1">
    <location>
        <begin position="12"/>
        <end position="37"/>
    </location>
</feature>
<keyword evidence="3" id="KW-1185">Reference proteome</keyword>
<protein>
    <submittedName>
        <fullName evidence="2">Uncharacterized protein</fullName>
    </submittedName>
</protein>
<keyword evidence="1" id="KW-0472">Membrane</keyword>
<evidence type="ECO:0000313" key="3">
    <source>
        <dbReference type="Proteomes" id="UP001165190"/>
    </source>
</evidence>
<reference evidence="2" key="1">
    <citation type="submission" date="2023-05" db="EMBL/GenBank/DDBJ databases">
        <title>Genome and transcriptome analyses reveal genes involved in the formation of fine ridges on petal epidermal cells in Hibiscus trionum.</title>
        <authorList>
            <person name="Koshimizu S."/>
            <person name="Masuda S."/>
            <person name="Ishii T."/>
            <person name="Shirasu K."/>
            <person name="Hoshino A."/>
            <person name="Arita M."/>
        </authorList>
    </citation>
    <scope>NUCLEOTIDE SEQUENCE</scope>
    <source>
        <strain evidence="2">Hamamatsu line</strain>
    </source>
</reference>
<proteinExistence type="predicted"/>
<feature type="transmembrane region" description="Helical" evidence="1">
    <location>
        <begin position="64"/>
        <end position="85"/>
    </location>
</feature>
<dbReference type="Proteomes" id="UP001165190">
    <property type="component" value="Unassembled WGS sequence"/>
</dbReference>
<gene>
    <name evidence="2" type="ORF">HRI_003980700</name>
</gene>
<dbReference type="AlphaFoldDB" id="A0A9W7MKL9"/>
<evidence type="ECO:0000256" key="1">
    <source>
        <dbReference type="SAM" id="Phobius"/>
    </source>
</evidence>
<evidence type="ECO:0000313" key="2">
    <source>
        <dbReference type="EMBL" id="GMJ03115.1"/>
    </source>
</evidence>
<name>A0A9W7MKL9_HIBTR</name>
<comment type="caution">
    <text evidence="2">The sequence shown here is derived from an EMBL/GenBank/DDBJ whole genome shotgun (WGS) entry which is preliminary data.</text>
</comment>